<evidence type="ECO:0000313" key="2">
    <source>
        <dbReference type="Proteomes" id="UP000285710"/>
    </source>
</evidence>
<sequence>MIVIAAYSHKGGTGKSTALMALASAIEARGQSALLVDCDPQRNFNMYRLQAEEIGCWSDRMEVRYLDFEATGVAHLESDLMAAEDSGRFDYALLNLAGVDHPFNRMALRYAELTLLPFKPAATELAELGPALEVIRGLEREGEIGAARVLFTLMRPKLTSAASAYRDAALDGFPVMETRLRDTAIFADIVMRGLLGRTLAVMEAQASGLEKMQVKRLGEALDDCRALLAEVDSILLNARLAT</sequence>
<organism evidence="1 2">
    <name type="scientific">Paenirhodobacter populi</name>
    <dbReference type="NCBI Taxonomy" id="2306993"/>
    <lineage>
        <taxon>Bacteria</taxon>
        <taxon>Pseudomonadati</taxon>
        <taxon>Pseudomonadota</taxon>
        <taxon>Alphaproteobacteria</taxon>
        <taxon>Rhodobacterales</taxon>
        <taxon>Rhodobacter group</taxon>
        <taxon>Paenirhodobacter</taxon>
    </lineage>
</organism>
<keyword evidence="2" id="KW-1185">Reference proteome</keyword>
<evidence type="ECO:0000313" key="1">
    <source>
        <dbReference type="EMBL" id="RWR09169.1"/>
    </source>
</evidence>
<dbReference type="PANTHER" id="PTHR13696:SF99">
    <property type="entry name" value="COBYRINIC ACID AC-DIAMIDE SYNTHASE"/>
    <property type="match status" value="1"/>
</dbReference>
<name>A0A443IQQ5_9RHOB</name>
<protein>
    <submittedName>
        <fullName evidence="1">ParA family protein</fullName>
    </submittedName>
</protein>
<dbReference type="InterPro" id="IPR050678">
    <property type="entry name" value="DNA_Partitioning_ATPase"/>
</dbReference>
<dbReference type="Pfam" id="PF07015">
    <property type="entry name" value="VirC1"/>
    <property type="match status" value="1"/>
</dbReference>
<dbReference type="PANTHER" id="PTHR13696">
    <property type="entry name" value="P-LOOP CONTAINING NUCLEOSIDE TRIPHOSPHATE HYDROLASE"/>
    <property type="match status" value="1"/>
</dbReference>
<dbReference type="InterPro" id="IPR009744">
    <property type="entry name" value="VirC1"/>
</dbReference>
<dbReference type="CDD" id="cd02042">
    <property type="entry name" value="ParAB_family"/>
    <property type="match status" value="1"/>
</dbReference>
<dbReference type="Gene3D" id="3.40.50.300">
    <property type="entry name" value="P-loop containing nucleotide triphosphate hydrolases"/>
    <property type="match status" value="1"/>
</dbReference>
<reference evidence="1 2" key="1">
    <citation type="submission" date="2019-01" db="EMBL/GenBank/DDBJ databases">
        <title>Sinorhodobacter populi sp. nov. isolated from the symptomatic bark tissue of Populus euramericana canker.</title>
        <authorList>
            <person name="Xu G."/>
        </authorList>
    </citation>
    <scope>NUCLEOTIDE SEQUENCE [LARGE SCALE GENOMIC DNA]</scope>
    <source>
        <strain evidence="1 2">2D-5</strain>
    </source>
</reference>
<dbReference type="EMBL" id="SAUW01000015">
    <property type="protein sequence ID" value="RWR09169.1"/>
    <property type="molecule type" value="Genomic_DNA"/>
</dbReference>
<comment type="caution">
    <text evidence="1">The sequence shown here is derived from an EMBL/GenBank/DDBJ whole genome shotgun (WGS) entry which is preliminary data.</text>
</comment>
<accession>A0A443IQQ5</accession>
<dbReference type="PIRSF" id="PIRSF009320">
    <property type="entry name" value="Nuc_binding_HP_1000"/>
    <property type="match status" value="1"/>
</dbReference>
<dbReference type="Proteomes" id="UP000285710">
    <property type="component" value="Unassembled WGS sequence"/>
</dbReference>
<reference evidence="1 2" key="2">
    <citation type="submission" date="2019-01" db="EMBL/GenBank/DDBJ databases">
        <authorList>
            <person name="Li Y."/>
        </authorList>
    </citation>
    <scope>NUCLEOTIDE SEQUENCE [LARGE SCALE GENOMIC DNA]</scope>
    <source>
        <strain evidence="1 2">2D-5</strain>
    </source>
</reference>
<dbReference type="AlphaFoldDB" id="A0A443IQQ5"/>
<gene>
    <name evidence="1" type="ORF">D2T33_14305</name>
</gene>
<dbReference type="SUPFAM" id="SSF52540">
    <property type="entry name" value="P-loop containing nucleoside triphosphate hydrolases"/>
    <property type="match status" value="1"/>
</dbReference>
<dbReference type="RefSeq" id="WP_128270218.1">
    <property type="nucleotide sequence ID" value="NZ_SAUW01000015.1"/>
</dbReference>
<dbReference type="InterPro" id="IPR027417">
    <property type="entry name" value="P-loop_NTPase"/>
</dbReference>
<proteinExistence type="predicted"/>